<dbReference type="eggNOG" id="ENOG502SQRY">
    <property type="taxonomic scope" value="Eukaryota"/>
</dbReference>
<evidence type="ECO:0000256" key="2">
    <source>
        <dbReference type="SAM" id="Phobius"/>
    </source>
</evidence>
<keyword evidence="2" id="KW-1133">Transmembrane helix</keyword>
<protein>
    <submittedName>
        <fullName evidence="3">Uncharacterized protein</fullName>
    </submittedName>
</protein>
<name>C5G1E3_ARTOC</name>
<evidence type="ECO:0000313" key="4">
    <source>
        <dbReference type="Proteomes" id="UP000002035"/>
    </source>
</evidence>
<dbReference type="AlphaFoldDB" id="C5G1E3"/>
<keyword evidence="2" id="KW-0472">Membrane</keyword>
<feature type="region of interest" description="Disordered" evidence="1">
    <location>
        <begin position="1"/>
        <end position="32"/>
    </location>
</feature>
<dbReference type="RefSeq" id="XP_002842625.1">
    <property type="nucleotide sequence ID" value="XM_002842579.1"/>
</dbReference>
<dbReference type="STRING" id="554155.C5G1E3"/>
<accession>C5G1E3</accession>
<feature type="transmembrane region" description="Helical" evidence="2">
    <location>
        <begin position="107"/>
        <end position="129"/>
    </location>
</feature>
<keyword evidence="2" id="KW-0812">Transmembrane</keyword>
<dbReference type="GeneID" id="9226538"/>
<dbReference type="OrthoDB" id="4173465at2759"/>
<dbReference type="VEuPathDB" id="FungiDB:MCYG_08765"/>
<keyword evidence="4" id="KW-1185">Reference proteome</keyword>
<gene>
    <name evidence="3" type="ORF">MCYG_08765</name>
</gene>
<dbReference type="Proteomes" id="UP000002035">
    <property type="component" value="Unassembled WGS sequence"/>
</dbReference>
<dbReference type="EMBL" id="DS995710">
    <property type="protein sequence ID" value="EEQ28606.1"/>
    <property type="molecule type" value="Genomic_DNA"/>
</dbReference>
<proteinExistence type="predicted"/>
<evidence type="ECO:0000313" key="3">
    <source>
        <dbReference type="EMBL" id="EEQ28606.1"/>
    </source>
</evidence>
<evidence type="ECO:0000256" key="1">
    <source>
        <dbReference type="SAM" id="MobiDB-lite"/>
    </source>
</evidence>
<organism evidence="3 4">
    <name type="scientific">Arthroderma otae (strain ATCC MYA-4605 / CBS 113480)</name>
    <name type="common">Microsporum canis</name>
    <dbReference type="NCBI Taxonomy" id="554155"/>
    <lineage>
        <taxon>Eukaryota</taxon>
        <taxon>Fungi</taxon>
        <taxon>Dikarya</taxon>
        <taxon>Ascomycota</taxon>
        <taxon>Pezizomycotina</taxon>
        <taxon>Eurotiomycetes</taxon>
        <taxon>Eurotiomycetidae</taxon>
        <taxon>Onygenales</taxon>
        <taxon>Arthrodermataceae</taxon>
        <taxon>Microsporum</taxon>
    </lineage>
</organism>
<sequence>MIQKEKPAQGGLASTWRNTAEKQKDASETMTCSGEAKLARDAELSPWGRGGWLVITLRTANILAGQLGTLSQIRLGGLAVIYRSNISPETNTVKQAKGTELVMRFQVLAFWTLIILVPVWTLPITMNWFTSRSVSNHTEQTEDFISPPRLDPQPRHRLEFVRTGALVKAWPSRDPTYPKRCGGGKWMKLATIPELDFLGLDRFQQIEASTDKAEEDVFAEKMRLIGASWQADYPDHHTVDFEETEKVALYGWPSAGGLWVYPYDGYDPVKIRTFNKLSGMLKLAVTMDEQSRLLKDHGAQFYEDPKEYPPFANLKALRGRDHSISQTASGIQRSSANRSPTLSGLSYSSLVMFDQESPSLFKIDWRAVPLPNCITPTYNHLLSCPLYNAVIARTR</sequence>
<reference evidence="4" key="1">
    <citation type="journal article" date="2012" name="MBio">
        <title>Comparative genome analysis of Trichophyton rubrum and related dermatophytes reveals candidate genes involved in infection.</title>
        <authorList>
            <person name="Martinez D.A."/>
            <person name="Oliver B.G."/>
            <person name="Graeser Y."/>
            <person name="Goldberg J.M."/>
            <person name="Li W."/>
            <person name="Martinez-Rossi N.M."/>
            <person name="Monod M."/>
            <person name="Shelest E."/>
            <person name="Barton R.C."/>
            <person name="Birch E."/>
            <person name="Brakhage A.A."/>
            <person name="Chen Z."/>
            <person name="Gurr S.J."/>
            <person name="Heiman D."/>
            <person name="Heitman J."/>
            <person name="Kosti I."/>
            <person name="Rossi A."/>
            <person name="Saif S."/>
            <person name="Samalova M."/>
            <person name="Saunders C.W."/>
            <person name="Shea T."/>
            <person name="Summerbell R.C."/>
            <person name="Xu J."/>
            <person name="Young S."/>
            <person name="Zeng Q."/>
            <person name="Birren B.W."/>
            <person name="Cuomo C.A."/>
            <person name="White T.C."/>
        </authorList>
    </citation>
    <scope>NUCLEOTIDE SEQUENCE [LARGE SCALE GENOMIC DNA]</scope>
    <source>
        <strain evidence="4">ATCC MYA-4605 / CBS 113480</strain>
    </source>
</reference>
<dbReference type="HOGENOM" id="CLU_698239_0_0_1"/>